<dbReference type="SMART" id="SM00871">
    <property type="entry name" value="AraC_E_bind"/>
    <property type="match status" value="1"/>
</dbReference>
<dbReference type="InterPro" id="IPR010499">
    <property type="entry name" value="AraC_E-bd"/>
</dbReference>
<dbReference type="PANTHER" id="PTHR40055">
    <property type="entry name" value="TRANSCRIPTIONAL REGULATOR YGIV-RELATED"/>
    <property type="match status" value="1"/>
</dbReference>
<dbReference type="InterPro" id="IPR011256">
    <property type="entry name" value="Reg_factor_effector_dom_sf"/>
</dbReference>
<sequence>MIEPTSITTETLDDLKIIYIRFRGSYAEFRKQSRKLFNELFQFATENNLIIPNKTKVLTIYDDNPFITDEKNLRTSVAMTIPNDAVVKESGNICLSSISGKFGVGHFELSAKEYGDAWQYMYQEWLFKDEKKARDAVPFELFVTEPPKNFKDRSFTDIYIPIN</sequence>
<comment type="caution">
    <text evidence="2">The sequence shown here is derived from an EMBL/GenBank/DDBJ whole genome shotgun (WGS) entry which is preliminary data.</text>
</comment>
<feature type="domain" description="AraC effector-binding" evidence="1">
    <location>
        <begin position="5"/>
        <end position="163"/>
    </location>
</feature>
<dbReference type="Proteomes" id="UP001252875">
    <property type="component" value="Unassembled WGS sequence"/>
</dbReference>
<name>A0ABU3EZG1_9ENTE</name>
<dbReference type="InterPro" id="IPR050908">
    <property type="entry name" value="SmbC-like"/>
</dbReference>
<organism evidence="2 3">
    <name type="scientific">Enterococcus hulanensis</name>
    <dbReference type="NCBI Taxonomy" id="2559929"/>
    <lineage>
        <taxon>Bacteria</taxon>
        <taxon>Bacillati</taxon>
        <taxon>Bacillota</taxon>
        <taxon>Bacilli</taxon>
        <taxon>Lactobacillales</taxon>
        <taxon>Enterococcaceae</taxon>
        <taxon>Enterococcus</taxon>
    </lineage>
</organism>
<dbReference type="Gene3D" id="3.20.80.10">
    <property type="entry name" value="Regulatory factor, effector binding domain"/>
    <property type="match status" value="1"/>
</dbReference>
<dbReference type="InterPro" id="IPR029442">
    <property type="entry name" value="GyrI-like"/>
</dbReference>
<reference evidence="2 3" key="1">
    <citation type="submission" date="2023-03" db="EMBL/GenBank/DDBJ databases">
        <authorList>
            <person name="Shen W."/>
            <person name="Cai J."/>
        </authorList>
    </citation>
    <scope>NUCLEOTIDE SEQUENCE [LARGE SCALE GENOMIC DNA]</scope>
    <source>
        <strain evidence="2 3">D6-4</strain>
    </source>
</reference>
<evidence type="ECO:0000313" key="3">
    <source>
        <dbReference type="Proteomes" id="UP001252875"/>
    </source>
</evidence>
<keyword evidence="3" id="KW-1185">Reference proteome</keyword>
<proteinExistence type="predicted"/>
<protein>
    <submittedName>
        <fullName evidence="2">GyrI-like domain-containing protein</fullName>
    </submittedName>
</protein>
<dbReference type="RefSeq" id="WP_221676468.1">
    <property type="nucleotide sequence ID" value="NZ_JARPYF010000005.1"/>
</dbReference>
<dbReference type="PANTHER" id="PTHR40055:SF1">
    <property type="entry name" value="TRANSCRIPTIONAL REGULATOR YGIV-RELATED"/>
    <property type="match status" value="1"/>
</dbReference>
<gene>
    <name evidence="2" type="ORF">P7D85_10750</name>
</gene>
<dbReference type="Pfam" id="PF06445">
    <property type="entry name" value="GyrI-like"/>
    <property type="match status" value="1"/>
</dbReference>
<evidence type="ECO:0000259" key="1">
    <source>
        <dbReference type="SMART" id="SM00871"/>
    </source>
</evidence>
<accession>A0ABU3EZG1</accession>
<evidence type="ECO:0000313" key="2">
    <source>
        <dbReference type="EMBL" id="MDT2600254.1"/>
    </source>
</evidence>
<dbReference type="EMBL" id="JARPYI010000005">
    <property type="protein sequence ID" value="MDT2600254.1"/>
    <property type="molecule type" value="Genomic_DNA"/>
</dbReference>
<dbReference type="SUPFAM" id="SSF55136">
    <property type="entry name" value="Probable bacterial effector-binding domain"/>
    <property type="match status" value="1"/>
</dbReference>